<feature type="domain" description="C2" evidence="4">
    <location>
        <begin position="1"/>
        <end position="106"/>
    </location>
</feature>
<dbReference type="GO" id="GO:0005509">
    <property type="term" value="F:calcium ion binding"/>
    <property type="evidence" value="ECO:0007669"/>
    <property type="project" value="TreeGrafter"/>
</dbReference>
<dbReference type="SUPFAM" id="SSF49562">
    <property type="entry name" value="C2 domain (Calcium/lipid-binding domain, CaLB)"/>
    <property type="match status" value="2"/>
</dbReference>
<dbReference type="SMART" id="SM00239">
    <property type="entry name" value="C2"/>
    <property type="match status" value="2"/>
</dbReference>
<dbReference type="InterPro" id="IPR035892">
    <property type="entry name" value="C2_domain_sf"/>
</dbReference>
<protein>
    <recommendedName>
        <fullName evidence="4">C2 domain-containing protein</fullName>
    </recommendedName>
</protein>
<dbReference type="VEuPathDB" id="TrichDB:TRFO_26137"/>
<dbReference type="PRINTS" id="PR00360">
    <property type="entry name" value="C2DOMAIN"/>
</dbReference>
<keyword evidence="2" id="KW-0106">Calcium</keyword>
<dbReference type="PROSITE" id="PS50004">
    <property type="entry name" value="C2"/>
    <property type="match status" value="2"/>
</dbReference>
<evidence type="ECO:0000259" key="4">
    <source>
        <dbReference type="PROSITE" id="PS50004"/>
    </source>
</evidence>
<feature type="compositionally biased region" description="Basic and acidic residues" evidence="3">
    <location>
        <begin position="148"/>
        <end position="160"/>
    </location>
</feature>
<feature type="region of interest" description="Disordered" evidence="3">
    <location>
        <begin position="138"/>
        <end position="178"/>
    </location>
</feature>
<dbReference type="Gene3D" id="2.60.40.150">
    <property type="entry name" value="C2 domain"/>
    <property type="match status" value="2"/>
</dbReference>
<feature type="compositionally biased region" description="Acidic residues" evidence="3">
    <location>
        <begin position="138"/>
        <end position="147"/>
    </location>
</feature>
<comment type="caution">
    <text evidence="5">The sequence shown here is derived from an EMBL/GenBank/DDBJ whole genome shotgun (WGS) entry which is preliminary data.</text>
</comment>
<dbReference type="AlphaFoldDB" id="A0A1J4K4Z0"/>
<dbReference type="Pfam" id="PF00168">
    <property type="entry name" value="C2"/>
    <property type="match status" value="2"/>
</dbReference>
<dbReference type="InterPro" id="IPR000008">
    <property type="entry name" value="C2_dom"/>
</dbReference>
<dbReference type="CDD" id="cd00030">
    <property type="entry name" value="C2"/>
    <property type="match status" value="2"/>
</dbReference>
<keyword evidence="6" id="KW-1185">Reference proteome</keyword>
<dbReference type="RefSeq" id="XP_068359064.1">
    <property type="nucleotide sequence ID" value="XM_068504766.1"/>
</dbReference>
<evidence type="ECO:0000256" key="1">
    <source>
        <dbReference type="ARBA" id="ARBA00022723"/>
    </source>
</evidence>
<dbReference type="GO" id="GO:0016020">
    <property type="term" value="C:membrane"/>
    <property type="evidence" value="ECO:0007669"/>
    <property type="project" value="TreeGrafter"/>
</dbReference>
<feature type="domain" description="C2" evidence="4">
    <location>
        <begin position="218"/>
        <end position="342"/>
    </location>
</feature>
<name>A0A1J4K4Z0_9EUKA</name>
<dbReference type="PANTHER" id="PTHR45911:SF4">
    <property type="entry name" value="MULTIPLE C2 AND TRANSMEMBRANE DOMAIN-CONTAINING PROTEIN"/>
    <property type="match status" value="1"/>
</dbReference>
<feature type="region of interest" description="Disordered" evidence="3">
    <location>
        <begin position="207"/>
        <end position="232"/>
    </location>
</feature>
<dbReference type="Proteomes" id="UP000179807">
    <property type="component" value="Unassembled WGS sequence"/>
</dbReference>
<evidence type="ECO:0000313" key="6">
    <source>
        <dbReference type="Proteomes" id="UP000179807"/>
    </source>
</evidence>
<evidence type="ECO:0000256" key="3">
    <source>
        <dbReference type="SAM" id="MobiDB-lite"/>
    </source>
</evidence>
<dbReference type="GeneID" id="94839470"/>
<evidence type="ECO:0000256" key="2">
    <source>
        <dbReference type="ARBA" id="ARBA00022837"/>
    </source>
</evidence>
<keyword evidence="1" id="KW-0479">Metal-binding</keyword>
<dbReference type="EMBL" id="MLAK01000741">
    <property type="protein sequence ID" value="OHT05928.1"/>
    <property type="molecule type" value="Genomic_DNA"/>
</dbReference>
<sequence>MCAVRLHVTICSGSGLRAMDANGKSDPYVTVNLQSSKKKVFKTKVMKNSLDPVWNEEFDLICENPNDDKLVVNMYDQDPLSDDRMIDPIKISVSDIVAKIPEEFLFEEECVKTDKKDKVKAKKSGTLKFTVLASYVDEPEQPAEEQPAEERDVEIKEEKSSSSSSSSSHKKKEHSHSGDCVFSWGTYGSTYSTNFSGYTSGSFESLGELTPSSQTIHHHSAPTFNDDEVKPSSEHVVRGKLLSLNGLLKADDDGTDSYVTLQLFGKSALEKGKGEIIKTEVVHDTSDPEFNFEFEFDKKVRKGDSVELKVFQLHKILKDVCIGFCRIPIKELKADDDEPREYQLLRPKKFDLKGDFHDFGRARLVLHHFEKEFGAPQ</sequence>
<dbReference type="PANTHER" id="PTHR45911">
    <property type="entry name" value="C2 DOMAIN-CONTAINING PROTEIN"/>
    <property type="match status" value="1"/>
</dbReference>
<gene>
    <name evidence="5" type="ORF">TRFO_26137</name>
</gene>
<evidence type="ECO:0000313" key="5">
    <source>
        <dbReference type="EMBL" id="OHT05928.1"/>
    </source>
</evidence>
<accession>A0A1J4K4Z0</accession>
<organism evidence="5 6">
    <name type="scientific">Tritrichomonas foetus</name>
    <dbReference type="NCBI Taxonomy" id="1144522"/>
    <lineage>
        <taxon>Eukaryota</taxon>
        <taxon>Metamonada</taxon>
        <taxon>Parabasalia</taxon>
        <taxon>Tritrichomonadida</taxon>
        <taxon>Tritrichomonadidae</taxon>
        <taxon>Tritrichomonas</taxon>
    </lineage>
</organism>
<dbReference type="OrthoDB" id="73919at2759"/>
<reference evidence="5" key="1">
    <citation type="submission" date="2016-10" db="EMBL/GenBank/DDBJ databases">
        <authorList>
            <person name="Benchimol M."/>
            <person name="Almeida L.G."/>
            <person name="Vasconcelos A.T."/>
            <person name="Perreira-Neves A."/>
            <person name="Rosa I.A."/>
            <person name="Tasca T."/>
            <person name="Bogo M.R."/>
            <person name="de Souza W."/>
        </authorList>
    </citation>
    <scope>NUCLEOTIDE SEQUENCE [LARGE SCALE GENOMIC DNA]</scope>
    <source>
        <strain evidence="5">K</strain>
    </source>
</reference>
<proteinExistence type="predicted"/>